<keyword evidence="2" id="KW-1185">Reference proteome</keyword>
<comment type="caution">
    <text evidence="1">The sequence shown here is derived from an EMBL/GenBank/DDBJ whole genome shotgun (WGS) entry which is preliminary data.</text>
</comment>
<organism evidence="1 2">
    <name type="scientific">Sedimentibacter hydroxybenzoicus DSM 7310</name>
    <dbReference type="NCBI Taxonomy" id="1123245"/>
    <lineage>
        <taxon>Bacteria</taxon>
        <taxon>Bacillati</taxon>
        <taxon>Bacillota</taxon>
        <taxon>Tissierellia</taxon>
        <taxon>Sedimentibacter</taxon>
    </lineage>
</organism>
<dbReference type="RefSeq" id="WP_179238231.1">
    <property type="nucleotide sequence ID" value="NZ_JACBNQ010000010.1"/>
</dbReference>
<sequence length="220" mass="25780">MKNVYILCEGQTEESFINEVIYPYFLNIGIYIRPIICATKRTIAKKHKGGVSDYNKIKTELKILCKQHKNEIVTTMFDYYAMPDNTPEIHHKDSDIYKQIEYIENKITEDINHSNCFFGLMLHEFEGLLFSSPQSFELITDINTTNIIQDIRDSFDSPEHINNSVETAPSKRLEKLIPNYSKIRNGTIISKEIGIDRLMEECKHFSDWIEKIKTFELQSR</sequence>
<proteinExistence type="predicted"/>
<dbReference type="AlphaFoldDB" id="A0A974BKP7"/>
<evidence type="ECO:0000313" key="1">
    <source>
        <dbReference type="EMBL" id="NYB74522.1"/>
    </source>
</evidence>
<reference evidence="1" key="1">
    <citation type="submission" date="2020-07" db="EMBL/GenBank/DDBJ databases">
        <title>Genomic analysis of a strain of Sedimentibacter Hydroxybenzoicus DSM7310.</title>
        <authorList>
            <person name="Ma S."/>
        </authorList>
    </citation>
    <scope>NUCLEOTIDE SEQUENCE</scope>
    <source>
        <strain evidence="1">DSM 7310</strain>
    </source>
</reference>
<dbReference type="EMBL" id="JACBNQ010000010">
    <property type="protein sequence ID" value="NYB74522.1"/>
    <property type="molecule type" value="Genomic_DNA"/>
</dbReference>
<gene>
    <name evidence="1" type="ORF">HZF24_10280</name>
</gene>
<name>A0A974BKP7_SEDHY</name>
<accession>A0A974BKP7</accession>
<dbReference type="Proteomes" id="UP000611629">
    <property type="component" value="Unassembled WGS sequence"/>
</dbReference>
<dbReference type="Pfam" id="PF14103">
    <property type="entry name" value="DUF4276"/>
    <property type="match status" value="1"/>
</dbReference>
<dbReference type="InterPro" id="IPR025455">
    <property type="entry name" value="DUF4276"/>
</dbReference>
<protein>
    <submittedName>
        <fullName evidence="1">DUF4276 family protein</fullName>
    </submittedName>
</protein>
<evidence type="ECO:0000313" key="2">
    <source>
        <dbReference type="Proteomes" id="UP000611629"/>
    </source>
</evidence>